<evidence type="ECO:0000256" key="4">
    <source>
        <dbReference type="ARBA" id="ARBA00022692"/>
    </source>
</evidence>
<dbReference type="EMBL" id="CP157400">
    <property type="protein sequence ID" value="XBS07807.1"/>
    <property type="molecule type" value="Genomic_DNA"/>
</dbReference>
<dbReference type="PANTHER" id="PTHR30012">
    <property type="entry name" value="GENERAL SECRETION PATHWAY PROTEIN"/>
    <property type="match status" value="1"/>
</dbReference>
<dbReference type="PANTHER" id="PTHR30012:SF0">
    <property type="entry name" value="TYPE II SECRETION SYSTEM PROTEIN F-RELATED"/>
    <property type="match status" value="1"/>
</dbReference>
<dbReference type="NCBIfam" id="NF041012">
    <property type="entry name" value="T4P_ComGB"/>
    <property type="match status" value="1"/>
</dbReference>
<evidence type="ECO:0000256" key="3">
    <source>
        <dbReference type="ARBA" id="ARBA00022475"/>
    </source>
</evidence>
<feature type="domain" description="Type II secretion system protein GspF" evidence="8">
    <location>
        <begin position="27"/>
        <end position="143"/>
    </location>
</feature>
<organism evidence="9">
    <name type="scientific">Pediococcus pentosaceus CGMCC 7049</name>
    <dbReference type="NCBI Taxonomy" id="1460385"/>
    <lineage>
        <taxon>Bacteria</taxon>
        <taxon>Bacillati</taxon>
        <taxon>Bacillota</taxon>
        <taxon>Bacilli</taxon>
        <taxon>Lactobacillales</taxon>
        <taxon>Lactobacillaceae</taxon>
        <taxon>Pediococcus</taxon>
    </lineage>
</organism>
<dbReference type="InterPro" id="IPR018076">
    <property type="entry name" value="T2SS_GspF_dom"/>
</dbReference>
<proteinExistence type="inferred from homology"/>
<keyword evidence="3" id="KW-1003">Cell membrane</keyword>
<dbReference type="GO" id="GO:0005886">
    <property type="term" value="C:plasma membrane"/>
    <property type="evidence" value="ECO:0007669"/>
    <property type="project" value="UniProtKB-SubCell"/>
</dbReference>
<dbReference type="RefSeq" id="WP_230491356.1">
    <property type="nucleotide sequence ID" value="NZ_CP157400.1"/>
</dbReference>
<keyword evidence="4 7" id="KW-0812">Transmembrane</keyword>
<feature type="transmembrane region" description="Helical" evidence="7">
    <location>
        <begin position="160"/>
        <end position="180"/>
    </location>
</feature>
<evidence type="ECO:0000256" key="7">
    <source>
        <dbReference type="SAM" id="Phobius"/>
    </source>
</evidence>
<gene>
    <name evidence="9" type="primary">comGB</name>
    <name evidence="9" type="ORF">BB06_06170</name>
</gene>
<feature type="transmembrane region" description="Helical" evidence="7">
    <location>
        <begin position="119"/>
        <end position="140"/>
    </location>
</feature>
<evidence type="ECO:0000256" key="5">
    <source>
        <dbReference type="ARBA" id="ARBA00022989"/>
    </source>
</evidence>
<evidence type="ECO:0000256" key="6">
    <source>
        <dbReference type="ARBA" id="ARBA00023136"/>
    </source>
</evidence>
<evidence type="ECO:0000256" key="1">
    <source>
        <dbReference type="ARBA" id="ARBA00004651"/>
    </source>
</evidence>
<evidence type="ECO:0000313" key="9">
    <source>
        <dbReference type="EMBL" id="XBS07807.1"/>
    </source>
</evidence>
<feature type="domain" description="Type II secretion system protein GspF" evidence="8">
    <location>
        <begin position="214"/>
        <end position="334"/>
    </location>
</feature>
<reference evidence="9" key="2">
    <citation type="submission" date="2024-05" db="EMBL/GenBank/DDBJ databases">
        <authorList>
            <person name="Chen H."/>
        </authorList>
    </citation>
    <scope>NUCLEOTIDE SEQUENCE</scope>
    <source>
        <strain evidence="9">CGMCC 7049</strain>
    </source>
</reference>
<accession>A0AAU7NJI5</accession>
<evidence type="ECO:0000256" key="2">
    <source>
        <dbReference type="ARBA" id="ARBA00005745"/>
    </source>
</evidence>
<reference evidence="9" key="1">
    <citation type="submission" date="2014-02" db="EMBL/GenBank/DDBJ databases">
        <authorList>
            <person name="Zhao D."/>
            <person name="Dong X."/>
            <person name="Li Y."/>
            <person name="Lv L."/>
            <person name="Zhao D."/>
            <person name="Gao Y."/>
            <person name="Wang Y."/>
            <person name="Li Y."/>
        </authorList>
    </citation>
    <scope>NUCLEOTIDE SEQUENCE</scope>
    <source>
        <strain evidence="9">CGMCC 7049</strain>
    </source>
</reference>
<dbReference type="InterPro" id="IPR047692">
    <property type="entry name" value="T4P_ComGB"/>
</dbReference>
<keyword evidence="5 7" id="KW-1133">Transmembrane helix</keyword>
<comment type="similarity">
    <text evidence="2">Belongs to the GSP F family.</text>
</comment>
<dbReference type="InterPro" id="IPR003004">
    <property type="entry name" value="GspF/PilC"/>
</dbReference>
<dbReference type="Gene3D" id="1.20.81.30">
    <property type="entry name" value="Type II secretion system (T2SS), domain F"/>
    <property type="match status" value="1"/>
</dbReference>
<keyword evidence="6 7" id="KW-0472">Membrane</keyword>
<dbReference type="AlphaFoldDB" id="A0AAU7NJI5"/>
<protein>
    <submittedName>
        <fullName evidence="9">Competence type IV pilus assembly protein ComGB</fullName>
    </submittedName>
</protein>
<sequence length="344" mass="39201">MAKLLKKYLKISNTDRIQLNDQAFIFSTMVDLMKMGVSIRKSVEFVRIMRPAIAKPMEKVINQLQRGKSFSTAFGPYVSTNIYYQLEIADQHGGLEQTLETIAKIFTSQSQQCKKLKSLIQYPVFLMAFLGITMLGMRIYIMPELANWNTGTASVQSQVIKLVIIGMLFGIIVGILYLWLKFKKKSMANQVALLCRIPIFGQLYQTYCHYYLTANLSFFISSGMSMGSVCKYLNLLDSQSLLHQIGRRVEKSMASGQDISSVIKKSVYLPIELDLLLRKGSKKETLSKEVHALSMIKYKTLIQKIERMILIVQPILFGIIGIVIVLMYMNLLMPMYNSMKEVSK</sequence>
<feature type="transmembrane region" description="Helical" evidence="7">
    <location>
        <begin position="308"/>
        <end position="329"/>
    </location>
</feature>
<dbReference type="InterPro" id="IPR042094">
    <property type="entry name" value="T2SS_GspF_sf"/>
</dbReference>
<name>A0AAU7NJI5_PEDPE</name>
<evidence type="ECO:0000259" key="8">
    <source>
        <dbReference type="Pfam" id="PF00482"/>
    </source>
</evidence>
<dbReference type="Pfam" id="PF00482">
    <property type="entry name" value="T2SSF"/>
    <property type="match status" value="2"/>
</dbReference>
<comment type="subcellular location">
    <subcellularLocation>
        <location evidence="1">Cell membrane</location>
        <topology evidence="1">Multi-pass membrane protein</topology>
    </subcellularLocation>
</comment>